<dbReference type="GO" id="GO:0005096">
    <property type="term" value="F:GTPase activator activity"/>
    <property type="evidence" value="ECO:0007669"/>
    <property type="project" value="TreeGrafter"/>
</dbReference>
<evidence type="ECO:0000313" key="2">
    <source>
        <dbReference type="EMBL" id="CAF0796246.1"/>
    </source>
</evidence>
<evidence type="ECO:0000256" key="1">
    <source>
        <dbReference type="ARBA" id="ARBA00008433"/>
    </source>
</evidence>
<dbReference type="OrthoDB" id="338854at2759"/>
<protein>
    <recommendedName>
        <fullName evidence="4">Nitrogen permease regulator 2-like protein</fullName>
    </recommendedName>
</protein>
<evidence type="ECO:0000313" key="3">
    <source>
        <dbReference type="Proteomes" id="UP000663879"/>
    </source>
</evidence>
<evidence type="ECO:0008006" key="4">
    <source>
        <dbReference type="Google" id="ProtNLM"/>
    </source>
</evidence>
<dbReference type="Proteomes" id="UP000663879">
    <property type="component" value="Unassembled WGS sequence"/>
</dbReference>
<dbReference type="PANTHER" id="PTHR12991">
    <property type="entry name" value="NITROGEN PERMEASE REGULATOR 2/TUMOR SUPPRESSOR CANDIDATE 4"/>
    <property type="match status" value="1"/>
</dbReference>
<dbReference type="GO" id="GO:1904262">
    <property type="term" value="P:negative regulation of TORC1 signaling"/>
    <property type="evidence" value="ECO:0007669"/>
    <property type="project" value="TreeGrafter"/>
</dbReference>
<reference evidence="2" key="1">
    <citation type="submission" date="2021-02" db="EMBL/GenBank/DDBJ databases">
        <authorList>
            <person name="Nowell W R."/>
        </authorList>
    </citation>
    <scope>NUCLEOTIDE SEQUENCE</scope>
    <source>
        <strain evidence="2">Ploen Becks lab</strain>
    </source>
</reference>
<sequence>MNEDYQVSDHGNNTDEKILALMFCEFDIEEGPKIKYQKPYDVINKVIFESISPYIIPKLQLKNKIITVTVGKYKICGFPICIEQIKYKRNIYIFNICFIFDKDTNICSYEAVVKKLACDLRTLEVESEFLSNDQLQIHLPKILEQIQRDLNKTGECIIHKIANLEHSAIFLKLIINHSDPQLVQSCDVPVFIRNHEEFEIDEWDLTTQKIVSAINGFKTVSLIANETNIESSVAKEAIQNLLYLGIVSLVPIIQFSSMFITTPQIANFYSNYELQMDAVRFVQLDKEREPPIFYDIFKILNMFNHGFMVKNVNELGSPHEKNIDLKKLILFGLIKRLLRKINKYPISLDDASLTNGTELSSEINLPGDCSYDKLCSQNRISIKKIEETLDKLPNVIVCIK</sequence>
<dbReference type="GO" id="GO:0010508">
    <property type="term" value="P:positive regulation of autophagy"/>
    <property type="evidence" value="ECO:0007669"/>
    <property type="project" value="TreeGrafter"/>
</dbReference>
<name>A0A813SG16_9BILA</name>
<gene>
    <name evidence="2" type="ORF">OXX778_LOCUS6227</name>
</gene>
<dbReference type="GO" id="GO:0034198">
    <property type="term" value="P:cellular response to amino acid starvation"/>
    <property type="evidence" value="ECO:0007669"/>
    <property type="project" value="TreeGrafter"/>
</dbReference>
<dbReference type="GO" id="GO:0005774">
    <property type="term" value="C:vacuolar membrane"/>
    <property type="evidence" value="ECO:0007669"/>
    <property type="project" value="TreeGrafter"/>
</dbReference>
<dbReference type="InterPro" id="IPR009348">
    <property type="entry name" value="NPR2-like"/>
</dbReference>
<comment type="similarity">
    <text evidence="1">Belongs to the NPR2 family.</text>
</comment>
<keyword evidence="3" id="KW-1185">Reference proteome</keyword>
<organism evidence="2 3">
    <name type="scientific">Brachionus calyciflorus</name>
    <dbReference type="NCBI Taxonomy" id="104777"/>
    <lineage>
        <taxon>Eukaryota</taxon>
        <taxon>Metazoa</taxon>
        <taxon>Spiralia</taxon>
        <taxon>Gnathifera</taxon>
        <taxon>Rotifera</taxon>
        <taxon>Eurotatoria</taxon>
        <taxon>Monogononta</taxon>
        <taxon>Pseudotrocha</taxon>
        <taxon>Ploima</taxon>
        <taxon>Brachionidae</taxon>
        <taxon>Brachionus</taxon>
    </lineage>
</organism>
<dbReference type="GO" id="GO:1990130">
    <property type="term" value="C:GATOR1 complex"/>
    <property type="evidence" value="ECO:0007669"/>
    <property type="project" value="TreeGrafter"/>
</dbReference>
<dbReference type="AlphaFoldDB" id="A0A813SG16"/>
<proteinExistence type="inferred from homology"/>
<comment type="caution">
    <text evidence="2">The sequence shown here is derived from an EMBL/GenBank/DDBJ whole genome shotgun (WGS) entry which is preliminary data.</text>
</comment>
<accession>A0A813SG16</accession>
<dbReference type="EMBL" id="CAJNOC010000724">
    <property type="protein sequence ID" value="CAF0796246.1"/>
    <property type="molecule type" value="Genomic_DNA"/>
</dbReference>
<dbReference type="PANTHER" id="PTHR12991:SF10">
    <property type="entry name" value="GATOR COMPLEX PROTEIN NPRL2"/>
    <property type="match status" value="1"/>
</dbReference>
<dbReference type="Pfam" id="PF06218">
    <property type="entry name" value="NPR2"/>
    <property type="match status" value="3"/>
</dbReference>